<evidence type="ECO:0000256" key="12">
    <source>
        <dbReference type="ARBA" id="ARBA00023049"/>
    </source>
</evidence>
<evidence type="ECO:0000256" key="8">
    <source>
        <dbReference type="ARBA" id="ARBA00022723"/>
    </source>
</evidence>
<feature type="domain" description="Secretion system C-terminal sorting" evidence="16">
    <location>
        <begin position="726"/>
        <end position="792"/>
    </location>
</feature>
<dbReference type="GO" id="GO:0016285">
    <property type="term" value="F:alanyl aminopeptidase activity"/>
    <property type="evidence" value="ECO:0007669"/>
    <property type="project" value="UniProtKB-EC"/>
</dbReference>
<evidence type="ECO:0000313" key="18">
    <source>
        <dbReference type="Proteomes" id="UP000236654"/>
    </source>
</evidence>
<gene>
    <name evidence="17" type="ORF">CW751_10390</name>
</gene>
<dbReference type="PRINTS" id="PR00756">
    <property type="entry name" value="ALADIPTASE"/>
</dbReference>
<dbReference type="PANTHER" id="PTHR11533:SF174">
    <property type="entry name" value="PUROMYCIN-SENSITIVE AMINOPEPTIDASE-RELATED"/>
    <property type="match status" value="1"/>
</dbReference>
<dbReference type="GO" id="GO:0006508">
    <property type="term" value="P:proteolysis"/>
    <property type="evidence" value="ECO:0007669"/>
    <property type="project" value="UniProtKB-KW"/>
</dbReference>
<proteinExistence type="inferred from homology"/>
<keyword evidence="10" id="KW-0378">Hydrolase</keyword>
<evidence type="ECO:0000256" key="6">
    <source>
        <dbReference type="ARBA" id="ARBA00022438"/>
    </source>
</evidence>
<evidence type="ECO:0000259" key="16">
    <source>
        <dbReference type="Pfam" id="PF18962"/>
    </source>
</evidence>
<dbReference type="Gene3D" id="1.10.390.10">
    <property type="entry name" value="Neutral Protease Domain 2"/>
    <property type="match status" value="1"/>
</dbReference>
<evidence type="ECO:0000313" key="17">
    <source>
        <dbReference type="EMBL" id="PKR80257.1"/>
    </source>
</evidence>
<dbReference type="EMBL" id="PJNI01000011">
    <property type="protein sequence ID" value="PKR80257.1"/>
    <property type="molecule type" value="Genomic_DNA"/>
</dbReference>
<dbReference type="Gene3D" id="2.60.40.1730">
    <property type="entry name" value="tricorn interacting facor f3 domain"/>
    <property type="match status" value="1"/>
</dbReference>
<evidence type="ECO:0000259" key="14">
    <source>
        <dbReference type="Pfam" id="PF01433"/>
    </source>
</evidence>
<evidence type="ECO:0000256" key="5">
    <source>
        <dbReference type="ARBA" id="ARBA00015611"/>
    </source>
</evidence>
<dbReference type="CDD" id="cd09603">
    <property type="entry name" value="M1_APN_like"/>
    <property type="match status" value="1"/>
</dbReference>
<feature type="domain" description="Peptidase M1 membrane alanine aminopeptidase" evidence="14">
    <location>
        <begin position="265"/>
        <end position="458"/>
    </location>
</feature>
<reference evidence="17 18" key="1">
    <citation type="submission" date="2017-12" db="EMBL/GenBank/DDBJ databases">
        <title>The draft genome sequence of Brumimicrobium saltpan LHR20.</title>
        <authorList>
            <person name="Do Z.-J."/>
            <person name="Luo H.-R."/>
        </authorList>
    </citation>
    <scope>NUCLEOTIDE SEQUENCE [LARGE SCALE GENOMIC DNA]</scope>
    <source>
        <strain evidence="17 18">LHR20</strain>
    </source>
</reference>
<dbReference type="GO" id="GO:0008270">
    <property type="term" value="F:zinc ion binding"/>
    <property type="evidence" value="ECO:0007669"/>
    <property type="project" value="InterPro"/>
</dbReference>
<dbReference type="GO" id="GO:0005615">
    <property type="term" value="C:extracellular space"/>
    <property type="evidence" value="ECO:0007669"/>
    <property type="project" value="TreeGrafter"/>
</dbReference>
<sequence length="799" mass="90698">MGNIKNWFINLAFLFIALSSFSQVTSEIYNRRSDTIDILNYKINIDFSEMGQSKISASCEITFESKMNNIDWITLDLLQMNIDSVQAAGIDLGYIYNDSLLNITLPNSLNIGDQQSVTVFYQGEPQMDPSGFGGFYFQGDYAYNMGVAFESQPHNYGRVWHPCFDNFVERATYDIEIIAPPSMHGYSNGYIHSESVGVNNENIRRWKLDESIPTYLACVAVAPYTHVDQTYISSISNAETPVMLIAKEQDTTALKQSFINLFGAMDAFEHQYGLYQWNKIGFALVPFNGGAMEHATCVMYPTFAVDGSLNYETLMAHELSHHWWGNLVTCKTAEDMWINEGLASYSESIFLEHVYGYDRYLDELKSVHRRVIQNAHYSDGDFLPISGVPHDATYGSHTYSKGATLMHNLRTHMGDTAFFNGLKAIQTNHAFTSIDAEGFRDELNQATHYDATHFFDNYVFNPGFNGFEIDSFNVSSNAGQFDVEVYIQQKLFEAPNFFKDVPIQVTFLDETNQSFSFEGIVSDELSVLAVTVPFEPAIVYLNKDYKLLNAVTAQNVDIIADSTTYFPLNYAYFTLMVDNEDDTSFMRIEHCRIPPDRSLNGNLSHLYEISPDRYWKVDGLLSDSFSASGRLFYDARNNNQGNLDNGLMIDHGGVAFHEDSLVLLWRKNQRESWEEYPYYELNPQGTKTDGYGRVELLDVRLGEYTFGFKKSTLSVQKNDKVVSFKVYPNPSDDSVTISCEDLVEAEFARIYDESGRVMNNVKLEGGGANFSIKSYQSGTYFVLIYKGNEVLGKQKLMKK</sequence>
<dbReference type="InterPro" id="IPR001930">
    <property type="entry name" value="Peptidase_M1"/>
</dbReference>
<evidence type="ECO:0000256" key="13">
    <source>
        <dbReference type="SAM" id="SignalP"/>
    </source>
</evidence>
<feature type="domain" description="Aminopeptidase N-like N-terminal" evidence="15">
    <location>
        <begin position="41"/>
        <end position="216"/>
    </location>
</feature>
<organism evidence="17 18">
    <name type="scientific">Brumimicrobium salinarum</name>
    <dbReference type="NCBI Taxonomy" id="2058658"/>
    <lineage>
        <taxon>Bacteria</taxon>
        <taxon>Pseudomonadati</taxon>
        <taxon>Bacteroidota</taxon>
        <taxon>Flavobacteriia</taxon>
        <taxon>Flavobacteriales</taxon>
        <taxon>Crocinitomicaceae</taxon>
        <taxon>Brumimicrobium</taxon>
    </lineage>
</organism>
<dbReference type="GO" id="GO:0016020">
    <property type="term" value="C:membrane"/>
    <property type="evidence" value="ECO:0007669"/>
    <property type="project" value="TreeGrafter"/>
</dbReference>
<evidence type="ECO:0000256" key="9">
    <source>
        <dbReference type="ARBA" id="ARBA00022729"/>
    </source>
</evidence>
<evidence type="ECO:0000256" key="2">
    <source>
        <dbReference type="ARBA" id="ARBA00001947"/>
    </source>
</evidence>
<dbReference type="InterPro" id="IPR050344">
    <property type="entry name" value="Peptidase_M1_aminopeptidases"/>
</dbReference>
<protein>
    <recommendedName>
        <fullName evidence="5">Aminopeptidase N</fullName>
        <ecNumber evidence="4">3.4.11.2</ecNumber>
    </recommendedName>
</protein>
<keyword evidence="7" id="KW-0645">Protease</keyword>
<dbReference type="InterPro" id="IPR026444">
    <property type="entry name" value="Secre_tail"/>
</dbReference>
<keyword evidence="11" id="KW-0862">Zinc</keyword>
<feature type="chain" id="PRO_5014191809" description="Aminopeptidase N" evidence="13">
    <location>
        <begin position="23"/>
        <end position="799"/>
    </location>
</feature>
<dbReference type="InterPro" id="IPR014782">
    <property type="entry name" value="Peptidase_M1_dom"/>
</dbReference>
<evidence type="ECO:0000256" key="1">
    <source>
        <dbReference type="ARBA" id="ARBA00000098"/>
    </source>
</evidence>
<dbReference type="InterPro" id="IPR027268">
    <property type="entry name" value="Peptidase_M4/M1_CTD_sf"/>
</dbReference>
<dbReference type="GO" id="GO:0005737">
    <property type="term" value="C:cytoplasm"/>
    <property type="evidence" value="ECO:0007669"/>
    <property type="project" value="TreeGrafter"/>
</dbReference>
<comment type="similarity">
    <text evidence="3">Belongs to the peptidase M1 family.</text>
</comment>
<name>A0A2I0R115_9FLAO</name>
<dbReference type="Proteomes" id="UP000236654">
    <property type="component" value="Unassembled WGS sequence"/>
</dbReference>
<dbReference type="SUPFAM" id="SSF55486">
    <property type="entry name" value="Metalloproteases ('zincins'), catalytic domain"/>
    <property type="match status" value="1"/>
</dbReference>
<comment type="catalytic activity">
    <reaction evidence="1">
        <text>Release of an N-terminal amino acid, Xaa-|-Yaa- from a peptide, amide or arylamide. Xaa is preferably Ala, but may be most amino acids including Pro (slow action). When a terminal hydrophobic residue is followed by a prolyl residue, the two may be released as an intact Xaa-Pro dipeptide.</text>
        <dbReference type="EC" id="3.4.11.2"/>
    </reaction>
</comment>
<dbReference type="Pfam" id="PF18962">
    <property type="entry name" value="Por_Secre_tail"/>
    <property type="match status" value="1"/>
</dbReference>
<comment type="cofactor">
    <cofactor evidence="2">
        <name>Zn(2+)</name>
        <dbReference type="ChEBI" id="CHEBI:29105"/>
    </cofactor>
</comment>
<dbReference type="SUPFAM" id="SSF63737">
    <property type="entry name" value="Leukotriene A4 hydrolase N-terminal domain"/>
    <property type="match status" value="1"/>
</dbReference>
<keyword evidence="8" id="KW-0479">Metal-binding</keyword>
<comment type="caution">
    <text evidence="17">The sequence shown here is derived from an EMBL/GenBank/DDBJ whole genome shotgun (WGS) entry which is preliminary data.</text>
</comment>
<feature type="signal peptide" evidence="13">
    <location>
        <begin position="1"/>
        <end position="22"/>
    </location>
</feature>
<evidence type="ECO:0000256" key="11">
    <source>
        <dbReference type="ARBA" id="ARBA00022833"/>
    </source>
</evidence>
<dbReference type="EC" id="3.4.11.2" evidence="4"/>
<dbReference type="GO" id="GO:0070006">
    <property type="term" value="F:metalloaminopeptidase activity"/>
    <property type="evidence" value="ECO:0007669"/>
    <property type="project" value="TreeGrafter"/>
</dbReference>
<dbReference type="OrthoDB" id="100605at2"/>
<dbReference type="GO" id="GO:0042277">
    <property type="term" value="F:peptide binding"/>
    <property type="evidence" value="ECO:0007669"/>
    <property type="project" value="TreeGrafter"/>
</dbReference>
<evidence type="ECO:0000259" key="15">
    <source>
        <dbReference type="Pfam" id="PF17900"/>
    </source>
</evidence>
<keyword evidence="18" id="KW-1185">Reference proteome</keyword>
<accession>A0A2I0R115</accession>
<keyword evidence="12" id="KW-0482">Metalloprotease</keyword>
<dbReference type="PANTHER" id="PTHR11533">
    <property type="entry name" value="PROTEASE M1 ZINC METALLOPROTEASE"/>
    <property type="match status" value="1"/>
</dbReference>
<dbReference type="Pfam" id="PF17900">
    <property type="entry name" value="Peptidase_M1_N"/>
    <property type="match status" value="1"/>
</dbReference>
<evidence type="ECO:0000256" key="7">
    <source>
        <dbReference type="ARBA" id="ARBA00022670"/>
    </source>
</evidence>
<dbReference type="InterPro" id="IPR045357">
    <property type="entry name" value="Aminopeptidase_N-like_N"/>
</dbReference>
<keyword evidence="9 13" id="KW-0732">Signal</keyword>
<dbReference type="InterPro" id="IPR042097">
    <property type="entry name" value="Aminopeptidase_N-like_N_sf"/>
</dbReference>
<evidence type="ECO:0000256" key="10">
    <source>
        <dbReference type="ARBA" id="ARBA00022801"/>
    </source>
</evidence>
<evidence type="ECO:0000256" key="4">
    <source>
        <dbReference type="ARBA" id="ARBA00012564"/>
    </source>
</evidence>
<keyword evidence="6" id="KW-0031">Aminopeptidase</keyword>
<dbReference type="NCBIfam" id="TIGR04183">
    <property type="entry name" value="Por_Secre_tail"/>
    <property type="match status" value="1"/>
</dbReference>
<dbReference type="GO" id="GO:0043171">
    <property type="term" value="P:peptide catabolic process"/>
    <property type="evidence" value="ECO:0007669"/>
    <property type="project" value="TreeGrafter"/>
</dbReference>
<dbReference type="AlphaFoldDB" id="A0A2I0R115"/>
<dbReference type="Pfam" id="PF01433">
    <property type="entry name" value="Peptidase_M1"/>
    <property type="match status" value="1"/>
</dbReference>
<dbReference type="RefSeq" id="WP_101334939.1">
    <property type="nucleotide sequence ID" value="NZ_PJNI01000011.1"/>
</dbReference>
<evidence type="ECO:0000256" key="3">
    <source>
        <dbReference type="ARBA" id="ARBA00010136"/>
    </source>
</evidence>